<feature type="compositionally biased region" description="Low complexity" evidence="1">
    <location>
        <begin position="200"/>
        <end position="209"/>
    </location>
</feature>
<evidence type="ECO:0000313" key="3">
    <source>
        <dbReference type="Proteomes" id="UP000006701"/>
    </source>
</evidence>
<protein>
    <submittedName>
        <fullName evidence="2">Uncharacterized protein</fullName>
    </submittedName>
</protein>
<dbReference type="HOGENOM" id="CLU_013726_0_0_1"/>
<dbReference type="AlphaFoldDB" id="A1CU13"/>
<dbReference type="RefSeq" id="XP_001268226.1">
    <property type="nucleotide sequence ID" value="XM_001268225.1"/>
</dbReference>
<dbReference type="OMA" id="TELSCPM"/>
<evidence type="ECO:0000256" key="1">
    <source>
        <dbReference type="SAM" id="MobiDB-lite"/>
    </source>
</evidence>
<keyword evidence="3" id="KW-1185">Reference proteome</keyword>
<feature type="region of interest" description="Disordered" evidence="1">
    <location>
        <begin position="187"/>
        <end position="211"/>
    </location>
</feature>
<dbReference type="KEGG" id="act:ACLA_084950"/>
<dbReference type="OrthoDB" id="5371510at2759"/>
<dbReference type="Proteomes" id="UP000006701">
    <property type="component" value="Unassembled WGS sequence"/>
</dbReference>
<feature type="region of interest" description="Disordered" evidence="1">
    <location>
        <begin position="689"/>
        <end position="726"/>
    </location>
</feature>
<name>A1CU13_ASPCL</name>
<accession>A1CU13</accession>
<evidence type="ECO:0000313" key="2">
    <source>
        <dbReference type="EMBL" id="EAW06800.1"/>
    </source>
</evidence>
<feature type="compositionally biased region" description="Polar residues" evidence="1">
    <location>
        <begin position="707"/>
        <end position="719"/>
    </location>
</feature>
<sequence>MDPIPSTADQVDSESSQEELEWPRFPRGADIRGFAAYKPLLPARETATPATCPPLLLLDNADTLVFIDTPPQPSSASILPTSTESIPHRIHSEKLLEAGSPFFKRLFNLRTQSRVIKRRALADRMIDGIKYAIELTPPTEGEEAVLTVTELSCPLGIRTWARAQSRWGLPLSCVGGADEYERSGTAATNGKALPQEQNVSPSVSSEKSSFNGLAAPKGSEIPVDYSPLRHRAGIEQILQALEGFLPDIDTPCKLWTFFGLARLYGIATVPRICHLILSWFYQSTNARLLEVQPELSYRIACGVQCATLCRDTFAILVGEEAMLLLANSNADTPAPLRRPEKTRYGRLRESLNDTELQRIEYASKVFLEHVANKFVNLMGADMAWLNQLSEYQKVFHYQPRTLQGHICKDDLLVHLKLFVRSNLLSTLVHNHSSTWTPGPFFPAKNKGNANADDDGYPSNTFRAAYKSMFLAERIMSRTFWQNLKSESLESNWRCRRQPSIIASLARYLPQFLDREDWISSAVSPETLGNKISDFNVFYDMHLQNGGLGTTASQPRSTNPFKTGFTQYSGASAHEVWEGNMFSTSSEGFNRSVFFEQVRSYVVSYADKMTTPPHSNHIYEFTDVLTCLTDKEFKYLPLWAGGNDDGSGGVFIDENIPVMETGGFSAPGPAIHTGSTASTIDSYSNIAPSDADSTVEGVSHRATESHTTEVVSLSTESELGSSRDNEHDLTKWQTADDDGFDFSSADDDAADFDSDSDSADTIIMDSMDHSGFVSDFEDLHLSDRASSLSH</sequence>
<reference evidence="2 3" key="1">
    <citation type="journal article" date="2008" name="PLoS Genet.">
        <title>Genomic islands in the pathogenic filamentous fungus Aspergillus fumigatus.</title>
        <authorList>
            <person name="Fedorova N.D."/>
            <person name="Khaldi N."/>
            <person name="Joardar V.S."/>
            <person name="Maiti R."/>
            <person name="Amedeo P."/>
            <person name="Anderson M.J."/>
            <person name="Crabtree J."/>
            <person name="Silva J.C."/>
            <person name="Badger J.H."/>
            <person name="Albarraq A."/>
            <person name="Angiuoli S."/>
            <person name="Bussey H."/>
            <person name="Bowyer P."/>
            <person name="Cotty P.J."/>
            <person name="Dyer P.S."/>
            <person name="Egan A."/>
            <person name="Galens K."/>
            <person name="Fraser-Liggett C.M."/>
            <person name="Haas B.J."/>
            <person name="Inman J.M."/>
            <person name="Kent R."/>
            <person name="Lemieux S."/>
            <person name="Malavazi I."/>
            <person name="Orvis J."/>
            <person name="Roemer T."/>
            <person name="Ronning C.M."/>
            <person name="Sundaram J.P."/>
            <person name="Sutton G."/>
            <person name="Turner G."/>
            <person name="Venter J.C."/>
            <person name="White O.R."/>
            <person name="Whitty B.R."/>
            <person name="Youngman P."/>
            <person name="Wolfe K.H."/>
            <person name="Goldman G.H."/>
            <person name="Wortman J.R."/>
            <person name="Jiang B."/>
            <person name="Denning D.W."/>
            <person name="Nierman W.C."/>
        </authorList>
    </citation>
    <scope>NUCLEOTIDE SEQUENCE [LARGE SCALE GENOMIC DNA]</scope>
    <source>
        <strain evidence="3">ATCC 1007 / CBS 513.65 / DSM 816 / NCTC 3887 / NRRL 1</strain>
    </source>
</reference>
<feature type="compositionally biased region" description="Acidic residues" evidence="1">
    <location>
        <begin position="11"/>
        <end position="20"/>
    </location>
</feature>
<feature type="compositionally biased region" description="Basic and acidic residues" evidence="1">
    <location>
        <begin position="697"/>
        <end position="706"/>
    </location>
</feature>
<dbReference type="eggNOG" id="ENOG502S984">
    <property type="taxonomic scope" value="Eukaryota"/>
</dbReference>
<dbReference type="EMBL" id="DS027060">
    <property type="protein sequence ID" value="EAW06800.1"/>
    <property type="molecule type" value="Genomic_DNA"/>
</dbReference>
<proteinExistence type="predicted"/>
<organism evidence="2 3">
    <name type="scientific">Aspergillus clavatus (strain ATCC 1007 / CBS 513.65 / DSM 816 / NCTC 3887 / NRRL 1 / QM 1276 / 107)</name>
    <dbReference type="NCBI Taxonomy" id="344612"/>
    <lineage>
        <taxon>Eukaryota</taxon>
        <taxon>Fungi</taxon>
        <taxon>Dikarya</taxon>
        <taxon>Ascomycota</taxon>
        <taxon>Pezizomycotina</taxon>
        <taxon>Eurotiomycetes</taxon>
        <taxon>Eurotiomycetidae</taxon>
        <taxon>Eurotiales</taxon>
        <taxon>Aspergillaceae</taxon>
        <taxon>Aspergillus</taxon>
        <taxon>Aspergillus subgen. Fumigati</taxon>
    </lineage>
</organism>
<dbReference type="GeneID" id="4700328"/>
<dbReference type="VEuPathDB" id="FungiDB:ACLA_084950"/>
<gene>
    <name evidence="2" type="ORF">ACLA_084950</name>
</gene>
<feature type="region of interest" description="Disordered" evidence="1">
    <location>
        <begin position="1"/>
        <end position="22"/>
    </location>
</feature>